<keyword evidence="2" id="KW-0732">Signal</keyword>
<reference evidence="4 5" key="1">
    <citation type="submission" date="2016-10" db="EMBL/GenBank/DDBJ databases">
        <authorList>
            <person name="de Groot N.N."/>
        </authorList>
    </citation>
    <scope>NUCLEOTIDE SEQUENCE [LARGE SCALE GENOMIC DNA]</scope>
    <source>
        <strain evidence="4 5">CGMCC 1.9157</strain>
    </source>
</reference>
<dbReference type="InterPro" id="IPR003646">
    <property type="entry name" value="SH3-like_bac-type"/>
</dbReference>
<feature type="signal peptide" evidence="2">
    <location>
        <begin position="1"/>
        <end position="23"/>
    </location>
</feature>
<dbReference type="EMBL" id="FOVR01000006">
    <property type="protein sequence ID" value="SFO46648.1"/>
    <property type="molecule type" value="Genomic_DNA"/>
</dbReference>
<evidence type="ECO:0000256" key="2">
    <source>
        <dbReference type="SAM" id="SignalP"/>
    </source>
</evidence>
<evidence type="ECO:0000259" key="3">
    <source>
        <dbReference type="PROSITE" id="PS51781"/>
    </source>
</evidence>
<proteinExistence type="predicted"/>
<dbReference type="PROSITE" id="PS51781">
    <property type="entry name" value="SH3B"/>
    <property type="match status" value="1"/>
</dbReference>
<accession>A0A1I5HEA2</accession>
<gene>
    <name evidence="4" type="ORF">SAMN04488056_106194</name>
</gene>
<organism evidence="4 5">
    <name type="scientific">Cohaesibacter marisflavi</name>
    <dbReference type="NCBI Taxonomy" id="655353"/>
    <lineage>
        <taxon>Bacteria</taxon>
        <taxon>Pseudomonadati</taxon>
        <taxon>Pseudomonadota</taxon>
        <taxon>Alphaproteobacteria</taxon>
        <taxon>Hyphomicrobiales</taxon>
        <taxon>Cohaesibacteraceae</taxon>
    </lineage>
</organism>
<feature type="compositionally biased region" description="Basic and acidic residues" evidence="1">
    <location>
        <begin position="137"/>
        <end position="157"/>
    </location>
</feature>
<feature type="compositionally biased region" description="Basic and acidic residues" evidence="1">
    <location>
        <begin position="188"/>
        <end position="223"/>
    </location>
</feature>
<feature type="region of interest" description="Disordered" evidence="1">
    <location>
        <begin position="137"/>
        <end position="261"/>
    </location>
</feature>
<dbReference type="SMART" id="SM00287">
    <property type="entry name" value="SH3b"/>
    <property type="match status" value="1"/>
</dbReference>
<dbReference type="Proteomes" id="UP000199236">
    <property type="component" value="Unassembled WGS sequence"/>
</dbReference>
<dbReference type="STRING" id="655353.SAMN04488056_106194"/>
<dbReference type="RefSeq" id="WP_244544697.1">
    <property type="nucleotide sequence ID" value="NZ_FOVR01000006.1"/>
</dbReference>
<evidence type="ECO:0000256" key="1">
    <source>
        <dbReference type="SAM" id="MobiDB-lite"/>
    </source>
</evidence>
<feature type="domain" description="SH3b" evidence="3">
    <location>
        <begin position="21"/>
        <end position="86"/>
    </location>
</feature>
<protein>
    <submittedName>
        <fullName evidence="4">Uncharacterized conserved protein YraI</fullName>
    </submittedName>
</protein>
<feature type="compositionally biased region" description="Basic and acidic residues" evidence="1">
    <location>
        <begin position="248"/>
        <end position="261"/>
    </location>
</feature>
<dbReference type="Pfam" id="PF08239">
    <property type="entry name" value="SH3_3"/>
    <property type="match status" value="1"/>
</dbReference>
<keyword evidence="5" id="KW-1185">Reference proteome</keyword>
<feature type="chain" id="PRO_5011739643" evidence="2">
    <location>
        <begin position="24"/>
        <end position="261"/>
    </location>
</feature>
<evidence type="ECO:0000313" key="5">
    <source>
        <dbReference type="Proteomes" id="UP000199236"/>
    </source>
</evidence>
<sequence length="261" mass="30273">MRQLFFKCIAIGAAFFMPALAQAAEGFATANVNMRAGPSTNFPVITVIPDGRSVEIHGCLSDRPWCDVSFFGNRGWVSGHYVQASYRSRRVRVEPDYYRSLGIPSVVFSIGTYWNNHYRNRSFYRDRDRWSRGERGHYERKPDVRPHRPDVRPHDWNKPTARPFNRNNKPPRVVSPRLERGQPTAGTRRPDARNNKPDIERKRPTDRNLRPNLERKRPIDRNSRAAPTHNRPKAGQNRPSGQKPGVKRRIECRPGDPRCKQ</sequence>
<dbReference type="Gene3D" id="2.30.30.40">
    <property type="entry name" value="SH3 Domains"/>
    <property type="match status" value="1"/>
</dbReference>
<dbReference type="AlphaFoldDB" id="A0A1I5HEA2"/>
<name>A0A1I5HEA2_9HYPH</name>
<evidence type="ECO:0000313" key="4">
    <source>
        <dbReference type="EMBL" id="SFO46648.1"/>
    </source>
</evidence>